<dbReference type="RefSeq" id="WP_376978131.1">
    <property type="nucleotide sequence ID" value="NZ_JBHLSV010000003.1"/>
</dbReference>
<feature type="transmembrane region" description="Helical" evidence="6">
    <location>
        <begin position="91"/>
        <end position="111"/>
    </location>
</feature>
<feature type="transmembrane region" description="Helical" evidence="6">
    <location>
        <begin position="127"/>
        <end position="145"/>
    </location>
</feature>
<keyword evidence="3 6" id="KW-0812">Transmembrane</keyword>
<keyword evidence="4 6" id="KW-1133">Transmembrane helix</keyword>
<protein>
    <submittedName>
        <fullName evidence="7">Lysoplasmalogenase</fullName>
    </submittedName>
</protein>
<organism evidence="7 8">
    <name type="scientific">Brachybacterium hainanense</name>
    <dbReference type="NCBI Taxonomy" id="1541174"/>
    <lineage>
        <taxon>Bacteria</taxon>
        <taxon>Bacillati</taxon>
        <taxon>Actinomycetota</taxon>
        <taxon>Actinomycetes</taxon>
        <taxon>Micrococcales</taxon>
        <taxon>Dermabacteraceae</taxon>
        <taxon>Brachybacterium</taxon>
    </lineage>
</organism>
<evidence type="ECO:0000256" key="2">
    <source>
        <dbReference type="ARBA" id="ARBA00007375"/>
    </source>
</evidence>
<dbReference type="PANTHER" id="PTHR31885">
    <property type="entry name" value="GH04784P"/>
    <property type="match status" value="1"/>
</dbReference>
<comment type="caution">
    <text evidence="7">The sequence shown here is derived from an EMBL/GenBank/DDBJ whole genome shotgun (WGS) entry which is preliminary data.</text>
</comment>
<accession>A0ABV6R811</accession>
<sequence>MRRPSRWRKLAGAAFVVVAATHVAAKAVAPDSAVCTFTQALLMPALAGVLLAPPGPVLWGTDPLPRRVLAALALSWLGDTLPRLSADPDRAFLLMLGPFLLAQGAYISAFWPHRRTGIPGLRRGRRVLALAPYGAALTAIVALCAPRSGPMLPAILVYGGALVSMAVLSTGLGPVAGAGGAVFLASDSLIGLEAFADLRLPMHGAWVMTTYLAGQGLLVLAVRRRCPRAE</sequence>
<dbReference type="Pfam" id="PF07947">
    <property type="entry name" value="YhhN"/>
    <property type="match status" value="1"/>
</dbReference>
<proteinExistence type="inferred from homology"/>
<dbReference type="PANTHER" id="PTHR31885:SF6">
    <property type="entry name" value="GH04784P"/>
    <property type="match status" value="1"/>
</dbReference>
<name>A0ABV6R811_9MICO</name>
<comment type="similarity">
    <text evidence="2">Belongs to the TMEM86 family.</text>
</comment>
<feature type="transmembrane region" description="Helical" evidence="6">
    <location>
        <begin position="157"/>
        <end position="184"/>
    </location>
</feature>
<dbReference type="InterPro" id="IPR012506">
    <property type="entry name" value="TMEM86B-like"/>
</dbReference>
<keyword evidence="5 6" id="KW-0472">Membrane</keyword>
<evidence type="ECO:0000313" key="7">
    <source>
        <dbReference type="EMBL" id="MFC0672946.1"/>
    </source>
</evidence>
<evidence type="ECO:0000256" key="3">
    <source>
        <dbReference type="ARBA" id="ARBA00022692"/>
    </source>
</evidence>
<dbReference type="Proteomes" id="UP001589793">
    <property type="component" value="Unassembled WGS sequence"/>
</dbReference>
<keyword evidence="8" id="KW-1185">Reference proteome</keyword>
<evidence type="ECO:0000256" key="6">
    <source>
        <dbReference type="SAM" id="Phobius"/>
    </source>
</evidence>
<evidence type="ECO:0000256" key="5">
    <source>
        <dbReference type="ARBA" id="ARBA00023136"/>
    </source>
</evidence>
<gene>
    <name evidence="7" type="ORF">ACFFF6_03130</name>
</gene>
<reference evidence="7 8" key="1">
    <citation type="submission" date="2024-09" db="EMBL/GenBank/DDBJ databases">
        <authorList>
            <person name="Sun Q."/>
            <person name="Mori K."/>
        </authorList>
    </citation>
    <scope>NUCLEOTIDE SEQUENCE [LARGE SCALE GENOMIC DNA]</scope>
    <source>
        <strain evidence="7 8">CICC 10874</strain>
    </source>
</reference>
<comment type="subcellular location">
    <subcellularLocation>
        <location evidence="1">Membrane</location>
        <topology evidence="1">Multi-pass membrane protein</topology>
    </subcellularLocation>
</comment>
<evidence type="ECO:0000256" key="1">
    <source>
        <dbReference type="ARBA" id="ARBA00004141"/>
    </source>
</evidence>
<evidence type="ECO:0000313" key="8">
    <source>
        <dbReference type="Proteomes" id="UP001589793"/>
    </source>
</evidence>
<feature type="transmembrane region" description="Helical" evidence="6">
    <location>
        <begin position="204"/>
        <end position="222"/>
    </location>
</feature>
<evidence type="ECO:0000256" key="4">
    <source>
        <dbReference type="ARBA" id="ARBA00022989"/>
    </source>
</evidence>
<dbReference type="EMBL" id="JBHLSV010000003">
    <property type="protein sequence ID" value="MFC0672946.1"/>
    <property type="molecule type" value="Genomic_DNA"/>
</dbReference>